<evidence type="ECO:0000256" key="1">
    <source>
        <dbReference type="SAM" id="MobiDB-lite"/>
    </source>
</evidence>
<dbReference type="GO" id="GO:0031593">
    <property type="term" value="F:polyubiquitin modification-dependent protein binding"/>
    <property type="evidence" value="ECO:0007669"/>
    <property type="project" value="TreeGrafter"/>
</dbReference>
<feature type="compositionally biased region" description="Polar residues" evidence="1">
    <location>
        <begin position="14"/>
        <end position="27"/>
    </location>
</feature>
<comment type="caution">
    <text evidence="3">The sequence shown here is derived from an EMBL/GenBank/DDBJ whole genome shotgun (WGS) entry which is preliminary data.</text>
</comment>
<dbReference type="InterPro" id="IPR003903">
    <property type="entry name" value="UIM_dom"/>
</dbReference>
<dbReference type="PROSITE" id="PS50181">
    <property type="entry name" value="FBOX"/>
    <property type="match status" value="1"/>
</dbReference>
<dbReference type="PANTHER" id="PTHR10223">
    <property type="entry name" value="26S PROTEASOME NON-ATPASE REGULATORY SUBUNIT 4"/>
    <property type="match status" value="1"/>
</dbReference>
<dbReference type="GO" id="GO:0043161">
    <property type="term" value="P:proteasome-mediated ubiquitin-dependent protein catabolic process"/>
    <property type="evidence" value="ECO:0007669"/>
    <property type="project" value="TreeGrafter"/>
</dbReference>
<dbReference type="CDD" id="cd09917">
    <property type="entry name" value="F-box_SF"/>
    <property type="match status" value="1"/>
</dbReference>
<dbReference type="InterPro" id="IPR027040">
    <property type="entry name" value="PSMD4"/>
</dbReference>
<sequence length="1165" mass="125665">MQQELSKPSEELHQSNNTQLPSSSSQHGFLHHEHNGIRQAHSAVSCPGSCSASPHSVPDSRRKALAAVDADKLDEKLRGLSLDEKPSIARRRPITAGQRISDYENALTPPTPRQALGFKIIRRFDASSGPRLTDFPNEILTHVLSHLHPDSHAAVSLVSKRFYALVTTPHAWRMAFMRYFPGHTCLNTTSAKENADLWAGSSSDVVRSNVRYFARLTALATWRSEYLFRTRLIRSLARGKPGTNSGGIGASGGASKSAKRRSAVLTYNSKLPWLVTSIHVAFSNGKKPPCAIQAAGDLGVATMSDPTSGKIEKWGLEDPFMAAQLDEVGPHIVPYGLGDGPVAVPNVVDVSQLYGIVAGEGFPGGRAHYRGISESCGRYLGADTGVVDTYPDIPKIPEMSDAICSLWIAKSSSVPATTQSICGMMTGSALGIVTAYSLGWDPSGPRYANGDMTARWVLSPGVPIVSLKIDDDYNVKRKSSSRVWAVALNALGEVYYLTSIPLARLDRSNGDDATRQAWLAGRTAYWHLLEPTRRTARPDELDKNAVRGAYTPRSPASQMDLSKEQLAAESREIEKFLLYKPSHFRKVCEGWDMRRRLEVDFAGDDGKGAGEGVFVIDCGFGEQTPARVLRYSRTLASSIAQHQQDAPNPSGFTTATAVRPSLFASAITVMARDCATPEPQSSHAPPPTPMSPLRQSTIKRHDWNCTAFEPKGSQKATITASCLDCSNYSLLTLGEDALHTAKRSTDIPGAVTASTTKSPATPTEKAGQVASEIPGRRARFLAVGTDTGAITVWNARDGVGREAAYPLRVLSTDSPEISCLAASALYIVHGGSDGLVQAWDPLASTLGPVRTLNTRTNGRVPRHMMTMNPTLRAGSYAAVGVICLDPDPTILRGVFSFGAFLRYWTYSSTSHLVGRKRRTRHSDVHGRIASRRLGGTVSGYIAAEERELRRENETRDREQAHLRKRFGVGALGDLTEEEALGYAQMVSEEAFLQGEQFRASDSAADASLDTASSISETTADTMTPEPSVTDASPPIASTTDKDESDFEQQIQQAIRLSLLEGVNDLGQSRRGDSSGDFEFPIRIKIKTRKGKGSRTASTSPVSARHTVTNGGASLVSTVDEDLALAMSLSMQGGEEVLGVHGDGDGDFSPRLASECVGKGKGVDRW</sequence>
<organism evidence="3 4">
    <name type="scientific">Metarhizium rileyi (strain RCEF 4871)</name>
    <name type="common">Nomuraea rileyi</name>
    <dbReference type="NCBI Taxonomy" id="1649241"/>
    <lineage>
        <taxon>Eukaryota</taxon>
        <taxon>Fungi</taxon>
        <taxon>Dikarya</taxon>
        <taxon>Ascomycota</taxon>
        <taxon>Pezizomycotina</taxon>
        <taxon>Sordariomycetes</taxon>
        <taxon>Hypocreomycetidae</taxon>
        <taxon>Hypocreales</taxon>
        <taxon>Clavicipitaceae</taxon>
        <taxon>Metarhizium</taxon>
    </lineage>
</organism>
<dbReference type="SUPFAM" id="SSF50998">
    <property type="entry name" value="Quinoprotein alcohol dehydrogenase-like"/>
    <property type="match status" value="1"/>
</dbReference>
<dbReference type="SUPFAM" id="SSF81383">
    <property type="entry name" value="F-box domain"/>
    <property type="match status" value="1"/>
</dbReference>
<dbReference type="EMBL" id="SBHS01000001">
    <property type="protein sequence ID" value="TWU78531.1"/>
    <property type="molecule type" value="Genomic_DNA"/>
</dbReference>
<dbReference type="GO" id="GO:0005829">
    <property type="term" value="C:cytosol"/>
    <property type="evidence" value="ECO:0007669"/>
    <property type="project" value="TreeGrafter"/>
</dbReference>
<reference evidence="4" key="1">
    <citation type="submission" date="2018-12" db="EMBL/GenBank/DDBJ databases">
        <title>The complete genome of Metarhizium rileyi, a key fungal pathogen of Lepidoptera.</title>
        <authorList>
            <person name="Binneck E."/>
            <person name="Lastra C.C.L."/>
            <person name="Sosa-Gomez D.R."/>
        </authorList>
    </citation>
    <scope>NUCLEOTIDE SEQUENCE [LARGE SCALE GENOMIC DNA]</scope>
    <source>
        <strain evidence="4">Cep018-CH2</strain>
    </source>
</reference>
<feature type="region of interest" description="Disordered" evidence="1">
    <location>
        <begin position="539"/>
        <end position="564"/>
    </location>
</feature>
<dbReference type="InterPro" id="IPR015943">
    <property type="entry name" value="WD40/YVTN_repeat-like_dom_sf"/>
</dbReference>
<name>A0A5C6GNP7_METRR</name>
<dbReference type="Gene3D" id="2.130.10.10">
    <property type="entry name" value="YVTN repeat-like/Quinoprotein amine dehydrogenase"/>
    <property type="match status" value="1"/>
</dbReference>
<dbReference type="AlphaFoldDB" id="A0A5C6GNP7"/>
<dbReference type="InterPro" id="IPR001810">
    <property type="entry name" value="F-box_dom"/>
</dbReference>
<dbReference type="Pfam" id="PF12937">
    <property type="entry name" value="F-box-like"/>
    <property type="match status" value="1"/>
</dbReference>
<dbReference type="Gene3D" id="1.20.1280.50">
    <property type="match status" value="1"/>
</dbReference>
<dbReference type="Proteomes" id="UP000317257">
    <property type="component" value="Unassembled WGS sequence"/>
</dbReference>
<feature type="region of interest" description="Disordered" evidence="1">
    <location>
        <begin position="674"/>
        <end position="695"/>
    </location>
</feature>
<evidence type="ECO:0000259" key="2">
    <source>
        <dbReference type="PROSITE" id="PS50181"/>
    </source>
</evidence>
<gene>
    <name evidence="3" type="ORF">ED733_001666</name>
</gene>
<feature type="compositionally biased region" description="Low complexity" evidence="1">
    <location>
        <begin position="1002"/>
        <end position="1013"/>
    </location>
</feature>
<dbReference type="SMART" id="SM00726">
    <property type="entry name" value="UIM"/>
    <property type="match status" value="2"/>
</dbReference>
<protein>
    <recommendedName>
        <fullName evidence="2">F-box domain-containing protein</fullName>
    </recommendedName>
</protein>
<dbReference type="PROSITE" id="PS50330">
    <property type="entry name" value="UIM"/>
    <property type="match status" value="1"/>
</dbReference>
<feature type="region of interest" description="Disordered" evidence="1">
    <location>
        <begin position="1002"/>
        <end position="1047"/>
    </location>
</feature>
<accession>A0A5C6GNP7</accession>
<dbReference type="GO" id="GO:0005634">
    <property type="term" value="C:nucleus"/>
    <property type="evidence" value="ECO:0007669"/>
    <property type="project" value="TreeGrafter"/>
</dbReference>
<proteinExistence type="predicted"/>
<feature type="domain" description="F-box" evidence="2">
    <location>
        <begin position="129"/>
        <end position="175"/>
    </location>
</feature>
<feature type="region of interest" description="Disordered" evidence="1">
    <location>
        <begin position="1"/>
        <end position="63"/>
    </location>
</feature>
<feature type="region of interest" description="Disordered" evidence="1">
    <location>
        <begin position="749"/>
        <end position="769"/>
    </location>
</feature>
<feature type="compositionally biased region" description="Low complexity" evidence="1">
    <location>
        <begin position="752"/>
        <end position="765"/>
    </location>
</feature>
<dbReference type="InterPro" id="IPR011047">
    <property type="entry name" value="Quinoprotein_ADH-like_sf"/>
</dbReference>
<evidence type="ECO:0000313" key="4">
    <source>
        <dbReference type="Proteomes" id="UP000317257"/>
    </source>
</evidence>
<dbReference type="PANTHER" id="PTHR10223:SF2">
    <property type="entry name" value="F-BOX AND WD DOMAIN PROTEIN (AFU_ORTHOLOGUE AFUA_6G11400)"/>
    <property type="match status" value="1"/>
</dbReference>
<dbReference type="InterPro" id="IPR036047">
    <property type="entry name" value="F-box-like_dom_sf"/>
</dbReference>
<evidence type="ECO:0000313" key="3">
    <source>
        <dbReference type="EMBL" id="TWU78531.1"/>
    </source>
</evidence>
<dbReference type="GO" id="GO:0008540">
    <property type="term" value="C:proteasome regulatory particle, base subcomplex"/>
    <property type="evidence" value="ECO:0007669"/>
    <property type="project" value="TreeGrafter"/>
</dbReference>
<feature type="compositionally biased region" description="Polar residues" evidence="1">
    <location>
        <begin position="1014"/>
        <end position="1038"/>
    </location>
</feature>